<sequence length="34" mass="3809">MRCKDGLMSPHGETNASVVFKVGVTDYKLTYYTP</sequence>
<evidence type="ECO:0000313" key="1">
    <source>
        <dbReference type="EMBL" id="AND94785.1"/>
    </source>
</evidence>
<feature type="non-terminal residue" evidence="1">
    <location>
        <position position="34"/>
    </location>
</feature>
<organism evidence="1">
    <name type="scientific">Yua austro-orientalis</name>
    <dbReference type="NCBI Taxonomy" id="345152"/>
    <lineage>
        <taxon>Eukaryota</taxon>
        <taxon>Viridiplantae</taxon>
        <taxon>Streptophyta</taxon>
        <taxon>Embryophyta</taxon>
        <taxon>Tracheophyta</taxon>
        <taxon>Spermatophyta</taxon>
        <taxon>Magnoliopsida</taxon>
        <taxon>eudicotyledons</taxon>
        <taxon>Gunneridae</taxon>
        <taxon>Pentapetalae</taxon>
        <taxon>rosids</taxon>
        <taxon>Vitales</taxon>
        <taxon>Vitaceae</taxon>
        <taxon>Parthenocisseae</taxon>
        <taxon>Yua</taxon>
    </lineage>
</organism>
<reference evidence="1" key="1">
    <citation type="submission" date="2016-03" db="EMBL/GenBank/DDBJ databases">
        <title>A new record of the genus Yua (Vitaceae) from Vietnam.</title>
        <authorList>
            <person name="Chen Z."/>
            <person name="Lu L."/>
        </authorList>
    </citation>
    <scope>NUCLEOTIDE SEQUENCE</scope>
</reference>
<protein>
    <submittedName>
        <fullName evidence="1">Ribulose-1,5-bisphosphate carboxylase/oxygenase large subunit</fullName>
    </submittedName>
</protein>
<geneLocation type="chloroplast" evidence="1"/>
<accession>A0A172QFZ4</accession>
<name>A0A172QFZ4_9ROSI</name>
<dbReference type="AlphaFoldDB" id="A0A172QFZ4"/>
<gene>
    <name evidence="1" type="primary">rbcL</name>
</gene>
<proteinExistence type="predicted"/>
<keyword evidence="1" id="KW-0934">Plastid</keyword>
<dbReference type="EMBL" id="KU923382">
    <property type="protein sequence ID" value="AND94785.1"/>
    <property type="molecule type" value="Genomic_DNA"/>
</dbReference>
<keyword evidence="1" id="KW-0150">Chloroplast</keyword>